<evidence type="ECO:0000313" key="8">
    <source>
        <dbReference type="Proteomes" id="UP000190064"/>
    </source>
</evidence>
<name>A0A1T1HAS9_OCELI</name>
<evidence type="ECO:0000313" key="7">
    <source>
        <dbReference type="EMBL" id="OOV86951.1"/>
    </source>
</evidence>
<keyword evidence="8" id="KW-1185">Reference proteome</keyword>
<comment type="subcellular location">
    <subcellularLocation>
        <location evidence="1">Cell membrane</location>
        <topology evidence="1">Multi-pass membrane protein</topology>
    </subcellularLocation>
</comment>
<evidence type="ECO:0000256" key="6">
    <source>
        <dbReference type="SAM" id="Phobius"/>
    </source>
</evidence>
<dbReference type="AlphaFoldDB" id="A0A1T1HAS9"/>
<protein>
    <submittedName>
        <fullName evidence="7">Membrane protein</fullName>
    </submittedName>
</protein>
<comment type="caution">
    <text evidence="7">The sequence shown here is derived from an EMBL/GenBank/DDBJ whole genome shotgun (WGS) entry which is preliminary data.</text>
</comment>
<keyword evidence="2" id="KW-1003">Cell membrane</keyword>
<feature type="transmembrane region" description="Helical" evidence="6">
    <location>
        <begin position="51"/>
        <end position="71"/>
    </location>
</feature>
<feature type="transmembrane region" description="Helical" evidence="6">
    <location>
        <begin position="157"/>
        <end position="180"/>
    </location>
</feature>
<accession>A0A1T1HAS9</accession>
<dbReference type="InterPro" id="IPR051461">
    <property type="entry name" value="UPF0750_membrane"/>
</dbReference>
<evidence type="ECO:0000256" key="3">
    <source>
        <dbReference type="ARBA" id="ARBA00022692"/>
    </source>
</evidence>
<proteinExistence type="predicted"/>
<organism evidence="7 8">
    <name type="scientific">Oceanospirillum linum</name>
    <dbReference type="NCBI Taxonomy" id="966"/>
    <lineage>
        <taxon>Bacteria</taxon>
        <taxon>Pseudomonadati</taxon>
        <taxon>Pseudomonadota</taxon>
        <taxon>Gammaproteobacteria</taxon>
        <taxon>Oceanospirillales</taxon>
        <taxon>Oceanospirillaceae</taxon>
        <taxon>Oceanospirillum</taxon>
    </lineage>
</organism>
<evidence type="ECO:0000256" key="4">
    <source>
        <dbReference type="ARBA" id="ARBA00022989"/>
    </source>
</evidence>
<evidence type="ECO:0000256" key="1">
    <source>
        <dbReference type="ARBA" id="ARBA00004651"/>
    </source>
</evidence>
<dbReference type="PANTHER" id="PTHR33545:SF5">
    <property type="entry name" value="UPF0750 MEMBRANE PROTEIN YITT"/>
    <property type="match status" value="1"/>
</dbReference>
<reference evidence="7" key="1">
    <citation type="submission" date="2017-02" db="EMBL/GenBank/DDBJ databases">
        <title>Draft Genome Sequence of the Salt Water Bacterium Oceanospirillum linum ATCC 11336.</title>
        <authorList>
            <person name="Trachtenberg A.M."/>
            <person name="Carney J.G."/>
            <person name="Linnane J.D."/>
            <person name="Rheaume B.A."/>
            <person name="Pitts N.L."/>
            <person name="Mykles D.L."/>
            <person name="Maclea K.S."/>
        </authorList>
    </citation>
    <scope>NUCLEOTIDE SEQUENCE [LARGE SCALE GENOMIC DNA]</scope>
    <source>
        <strain evidence="7">ATCC 11336</strain>
    </source>
</reference>
<dbReference type="PANTHER" id="PTHR33545">
    <property type="entry name" value="UPF0750 MEMBRANE PROTEIN YITT-RELATED"/>
    <property type="match status" value="1"/>
</dbReference>
<sequence>MKVYATQWLAIVEACLLVALGVQLINASDLLVGGTAGLTLIALQFLPDMTFGQVFFLVNLPFYLIALRYLGLGFTMRTFGAVSLLSVFSDLISQHVSLELAHPLIASVLGGLLIGLGLTFLIRAQASLGGITILAVFLERRLSINAARTTLATDMSILMFGFVFFDTLTVVYSIAAFIAVGSVMGRYRKPAFIPPEQAASKVKLPLQQRTAKA</sequence>
<feature type="transmembrane region" description="Helical" evidence="6">
    <location>
        <begin position="104"/>
        <end position="137"/>
    </location>
</feature>
<evidence type="ECO:0000256" key="5">
    <source>
        <dbReference type="ARBA" id="ARBA00023136"/>
    </source>
</evidence>
<keyword evidence="5 6" id="KW-0472">Membrane</keyword>
<keyword evidence="4 6" id="KW-1133">Transmembrane helix</keyword>
<dbReference type="RefSeq" id="WP_078320003.1">
    <property type="nucleotide sequence ID" value="NZ_FXTS01000005.1"/>
</dbReference>
<dbReference type="STRING" id="966.BTA35_0210985"/>
<dbReference type="InterPro" id="IPR003740">
    <property type="entry name" value="YitT"/>
</dbReference>
<keyword evidence="3 6" id="KW-0812">Transmembrane</keyword>
<dbReference type="Proteomes" id="UP000190064">
    <property type="component" value="Unassembled WGS sequence"/>
</dbReference>
<dbReference type="GO" id="GO:0005886">
    <property type="term" value="C:plasma membrane"/>
    <property type="evidence" value="ECO:0007669"/>
    <property type="project" value="UniProtKB-SubCell"/>
</dbReference>
<dbReference type="EMBL" id="MTSD02000004">
    <property type="protein sequence ID" value="OOV86951.1"/>
    <property type="molecule type" value="Genomic_DNA"/>
</dbReference>
<evidence type="ECO:0000256" key="2">
    <source>
        <dbReference type="ARBA" id="ARBA00022475"/>
    </source>
</evidence>
<dbReference type="Pfam" id="PF02588">
    <property type="entry name" value="YitT_membrane"/>
    <property type="match status" value="1"/>
</dbReference>
<gene>
    <name evidence="7" type="ORF">BTA35_0210985</name>
</gene>